<proteinExistence type="predicted"/>
<protein>
    <submittedName>
        <fullName evidence="2">Uncharacterized protein</fullName>
    </submittedName>
</protein>
<evidence type="ECO:0000256" key="1">
    <source>
        <dbReference type="SAM" id="MobiDB-lite"/>
    </source>
</evidence>
<feature type="region of interest" description="Disordered" evidence="1">
    <location>
        <begin position="1"/>
        <end position="26"/>
    </location>
</feature>
<gene>
    <name evidence="2" type="ORF">SMAR0320_LOCUS7898</name>
</gene>
<sequence length="313" mass="35018">MENARNNKATPIAGVRSPLGTLNTSTPSMRLYSKQKHLPKEVVEASNDGRASVDKLSQWLASESSKKQQHAVRSNVTSTPVRIRTTPKIKKEDVAATNDKRVSVKTLSSWMNDDPFEQKKVRHIRTGAKVIAKSRIFEPTQTKNIAMNIETGSVRNKQAWLSKEAFKSETNNVAKRSLPSPEVIVRPYQMKKKKESPEKEFNSVKDKKQWLSNAFKDNNNHSNNQGEIIKSKSVDSGESMNFSANDDISIQKAASIDDDVVMCSKVMIQKPPVETTKSVVTSVDGTNEERDEEDNAVSVADRAKWLKAAFEKK</sequence>
<dbReference type="EMBL" id="HBGZ01010982">
    <property type="protein sequence ID" value="CAD9593650.1"/>
    <property type="molecule type" value="Transcribed_RNA"/>
</dbReference>
<accession>A0A7S2L214</accession>
<feature type="region of interest" description="Disordered" evidence="1">
    <location>
        <begin position="274"/>
        <end position="296"/>
    </location>
</feature>
<name>A0A7S2L214_9STRA</name>
<reference evidence="2" key="1">
    <citation type="submission" date="2021-01" db="EMBL/GenBank/DDBJ databases">
        <authorList>
            <person name="Corre E."/>
            <person name="Pelletier E."/>
            <person name="Niang G."/>
            <person name="Scheremetjew M."/>
            <person name="Finn R."/>
            <person name="Kale V."/>
            <person name="Holt S."/>
            <person name="Cochrane G."/>
            <person name="Meng A."/>
            <person name="Brown T."/>
            <person name="Cohen L."/>
        </authorList>
    </citation>
    <scope>NUCLEOTIDE SEQUENCE</scope>
    <source>
        <strain evidence="2">SM1012Den-03</strain>
    </source>
</reference>
<dbReference type="AlphaFoldDB" id="A0A7S2L214"/>
<feature type="compositionally biased region" description="Polar residues" evidence="1">
    <location>
        <begin position="275"/>
        <end position="285"/>
    </location>
</feature>
<organism evidence="2">
    <name type="scientific">Skeletonema marinoi</name>
    <dbReference type="NCBI Taxonomy" id="267567"/>
    <lineage>
        <taxon>Eukaryota</taxon>
        <taxon>Sar</taxon>
        <taxon>Stramenopiles</taxon>
        <taxon>Ochrophyta</taxon>
        <taxon>Bacillariophyta</taxon>
        <taxon>Coscinodiscophyceae</taxon>
        <taxon>Thalassiosirophycidae</taxon>
        <taxon>Thalassiosirales</taxon>
        <taxon>Skeletonemataceae</taxon>
        <taxon>Skeletonema</taxon>
        <taxon>Skeletonema marinoi-dohrnii complex</taxon>
    </lineage>
</organism>
<evidence type="ECO:0000313" key="2">
    <source>
        <dbReference type="EMBL" id="CAD9593650.1"/>
    </source>
</evidence>